<evidence type="ECO:0000313" key="1">
    <source>
        <dbReference type="EMBL" id="SFK14736.1"/>
    </source>
</evidence>
<gene>
    <name evidence="1" type="ORF">SAMN04488138_1407</name>
</gene>
<proteinExistence type="predicted"/>
<reference evidence="1 2" key="1">
    <citation type="submission" date="2016-10" db="EMBL/GenBank/DDBJ databases">
        <authorList>
            <person name="de Groot N.N."/>
        </authorList>
    </citation>
    <scope>NUCLEOTIDE SEQUENCE [LARGE SCALE GENOMIC DNA]</scope>
    <source>
        <strain evidence="1 2">CGMCC 1.8891</strain>
    </source>
</reference>
<dbReference type="RefSeq" id="WP_066598918.1">
    <property type="nucleotide sequence ID" value="NZ_FORY01000040.1"/>
</dbReference>
<sequence>MNLQPHEERVLVERGELAENLDRLNAFIEGEVWHKMPEADRDLLIEQRNHMTAYLGVLQRRAARFLCPSK</sequence>
<dbReference type="AlphaFoldDB" id="A0A1I3X791"/>
<dbReference type="GeneID" id="98667073"/>
<dbReference type="InterPro" id="IPR054052">
    <property type="entry name" value="Y16Q-like"/>
</dbReference>
<dbReference type="Pfam" id="PF21825">
    <property type="entry name" value="crAss001_48"/>
    <property type="match status" value="1"/>
</dbReference>
<organism evidence="1 2">
    <name type="scientific">Celeribacter halophilus</name>
    <dbReference type="NCBI Taxonomy" id="576117"/>
    <lineage>
        <taxon>Bacteria</taxon>
        <taxon>Pseudomonadati</taxon>
        <taxon>Pseudomonadota</taxon>
        <taxon>Alphaproteobacteria</taxon>
        <taxon>Rhodobacterales</taxon>
        <taxon>Roseobacteraceae</taxon>
        <taxon>Celeribacter</taxon>
    </lineage>
</organism>
<accession>A0A1I3X791</accession>
<keyword evidence="2" id="KW-1185">Reference proteome</keyword>
<dbReference type="Proteomes" id="UP000183299">
    <property type="component" value="Unassembled WGS sequence"/>
</dbReference>
<dbReference type="EMBL" id="FORY01000040">
    <property type="protein sequence ID" value="SFK14736.1"/>
    <property type="molecule type" value="Genomic_DNA"/>
</dbReference>
<dbReference type="STRING" id="576117.SAMN04488138_1407"/>
<name>A0A1I3X791_9RHOB</name>
<evidence type="ECO:0000313" key="2">
    <source>
        <dbReference type="Proteomes" id="UP000183299"/>
    </source>
</evidence>
<protein>
    <submittedName>
        <fullName evidence="1">Uncharacterized protein</fullName>
    </submittedName>
</protein>